<dbReference type="EMBL" id="JAOPGA020000187">
    <property type="protein sequence ID" value="KAL0477487.1"/>
    <property type="molecule type" value="Genomic_DNA"/>
</dbReference>
<name>A0AAW2YMZ3_9EUKA</name>
<reference evidence="1 2" key="1">
    <citation type="submission" date="2024-03" db="EMBL/GenBank/DDBJ databases">
        <title>The Acrasis kona genome and developmental transcriptomes reveal deep origins of eukaryotic multicellular pathways.</title>
        <authorList>
            <person name="Sheikh S."/>
            <person name="Fu C.-J."/>
            <person name="Brown M.W."/>
            <person name="Baldauf S.L."/>
        </authorList>
    </citation>
    <scope>NUCLEOTIDE SEQUENCE [LARGE SCALE GENOMIC DNA]</scope>
    <source>
        <strain evidence="1 2">ATCC MYA-3509</strain>
    </source>
</reference>
<organism evidence="1 2">
    <name type="scientific">Acrasis kona</name>
    <dbReference type="NCBI Taxonomy" id="1008807"/>
    <lineage>
        <taxon>Eukaryota</taxon>
        <taxon>Discoba</taxon>
        <taxon>Heterolobosea</taxon>
        <taxon>Tetramitia</taxon>
        <taxon>Eutetramitia</taxon>
        <taxon>Acrasidae</taxon>
        <taxon>Acrasis</taxon>
    </lineage>
</organism>
<dbReference type="AlphaFoldDB" id="A0AAW2YMZ3"/>
<dbReference type="Proteomes" id="UP001431209">
    <property type="component" value="Unassembled WGS sequence"/>
</dbReference>
<sequence length="143" mass="16448">MFNGYVTSLITQNKDFYQDPIQCGAMYLHQTLASQTHSQCIAYIKTCLDVKESDYSKYTVKHNGDHSLINALTKEFPGIKHLLCANHFRENIKSHLKYTLKVTASEEIDEVMETINGFGAYRGLLDYTGDEVKLHIDTFYQRL</sequence>
<proteinExistence type="predicted"/>
<evidence type="ECO:0008006" key="3">
    <source>
        <dbReference type="Google" id="ProtNLM"/>
    </source>
</evidence>
<protein>
    <recommendedName>
        <fullName evidence="3">MULE transposase domain-containing protein</fullName>
    </recommendedName>
</protein>
<evidence type="ECO:0000313" key="1">
    <source>
        <dbReference type="EMBL" id="KAL0477487.1"/>
    </source>
</evidence>
<accession>A0AAW2YMZ3</accession>
<comment type="caution">
    <text evidence="1">The sequence shown here is derived from an EMBL/GenBank/DDBJ whole genome shotgun (WGS) entry which is preliminary data.</text>
</comment>
<keyword evidence="2" id="KW-1185">Reference proteome</keyword>
<gene>
    <name evidence="1" type="ORF">AKO1_002228</name>
</gene>
<evidence type="ECO:0000313" key="2">
    <source>
        <dbReference type="Proteomes" id="UP001431209"/>
    </source>
</evidence>